<gene>
    <name evidence="2" type="primary">ADA2_2</name>
    <name evidence="2" type="ORF">HK099_003737</name>
</gene>
<sequence length="140" mass="16450">MCSNYTKNPTKLLSKSSRLNLKFKENSPIVQTIARLIAMEKIPEEEEHKAKYLQPQEVKTCLILRLLPSQYLRCKQVLLDTWYEKGPFKKRDAQRLCRIDVNKTARLYDWFQNLGWFSQVEDDKLIDEEIKLGVDISATA</sequence>
<dbReference type="FunFam" id="1.10.10.10:FF:000087">
    <property type="entry name" value="Transcriptional adapter 2"/>
    <property type="match status" value="1"/>
</dbReference>
<organism evidence="2 3">
    <name type="scientific">Clydaea vesicula</name>
    <dbReference type="NCBI Taxonomy" id="447962"/>
    <lineage>
        <taxon>Eukaryota</taxon>
        <taxon>Fungi</taxon>
        <taxon>Fungi incertae sedis</taxon>
        <taxon>Chytridiomycota</taxon>
        <taxon>Chytridiomycota incertae sedis</taxon>
        <taxon>Chytridiomycetes</taxon>
        <taxon>Lobulomycetales</taxon>
        <taxon>Lobulomycetaceae</taxon>
        <taxon>Clydaea</taxon>
    </lineage>
</organism>
<comment type="caution">
    <text evidence="2">The sequence shown here is derived from an EMBL/GenBank/DDBJ whole genome shotgun (WGS) entry which is preliminary data.</text>
</comment>
<dbReference type="GO" id="GO:0003713">
    <property type="term" value="F:transcription coactivator activity"/>
    <property type="evidence" value="ECO:0007669"/>
    <property type="project" value="TreeGrafter"/>
</dbReference>
<dbReference type="GO" id="GO:0003682">
    <property type="term" value="F:chromatin binding"/>
    <property type="evidence" value="ECO:0007669"/>
    <property type="project" value="TreeGrafter"/>
</dbReference>
<dbReference type="GO" id="GO:0070461">
    <property type="term" value="C:SAGA-type complex"/>
    <property type="evidence" value="ECO:0007669"/>
    <property type="project" value="TreeGrafter"/>
</dbReference>
<protein>
    <submittedName>
        <fullName evidence="2">Transcriptional adapter ada2</fullName>
    </submittedName>
</protein>
<dbReference type="GO" id="GO:0005634">
    <property type="term" value="C:nucleus"/>
    <property type="evidence" value="ECO:0007669"/>
    <property type="project" value="TreeGrafter"/>
</dbReference>
<evidence type="ECO:0000259" key="1">
    <source>
        <dbReference type="Pfam" id="PF04433"/>
    </source>
</evidence>
<dbReference type="InterPro" id="IPR036388">
    <property type="entry name" value="WH-like_DNA-bd_sf"/>
</dbReference>
<dbReference type="GO" id="GO:0006357">
    <property type="term" value="P:regulation of transcription by RNA polymerase II"/>
    <property type="evidence" value="ECO:0007669"/>
    <property type="project" value="TreeGrafter"/>
</dbReference>
<dbReference type="PANTHER" id="PTHR12374">
    <property type="entry name" value="TRANSCRIPTIONAL ADAPTOR 2 ADA2 -RELATED"/>
    <property type="match status" value="1"/>
</dbReference>
<dbReference type="Pfam" id="PF04433">
    <property type="entry name" value="SWIRM"/>
    <property type="match status" value="1"/>
</dbReference>
<dbReference type="EMBL" id="JADGJW010000249">
    <property type="protein sequence ID" value="KAJ3221141.1"/>
    <property type="molecule type" value="Genomic_DNA"/>
</dbReference>
<dbReference type="AlphaFoldDB" id="A0AAD5XW25"/>
<accession>A0AAD5XW25</accession>
<dbReference type="Gene3D" id="1.10.10.10">
    <property type="entry name" value="Winged helix-like DNA-binding domain superfamily/Winged helix DNA-binding domain"/>
    <property type="match status" value="1"/>
</dbReference>
<name>A0AAD5XW25_9FUNG</name>
<dbReference type="InterPro" id="IPR007526">
    <property type="entry name" value="SWIRM"/>
</dbReference>
<keyword evidence="3" id="KW-1185">Reference proteome</keyword>
<evidence type="ECO:0000313" key="2">
    <source>
        <dbReference type="EMBL" id="KAJ3221141.1"/>
    </source>
</evidence>
<dbReference type="SUPFAM" id="SSF46689">
    <property type="entry name" value="Homeodomain-like"/>
    <property type="match status" value="1"/>
</dbReference>
<reference evidence="2" key="1">
    <citation type="submission" date="2020-05" db="EMBL/GenBank/DDBJ databases">
        <title>Phylogenomic resolution of chytrid fungi.</title>
        <authorList>
            <person name="Stajich J.E."/>
            <person name="Amses K."/>
            <person name="Simmons R."/>
            <person name="Seto K."/>
            <person name="Myers J."/>
            <person name="Bonds A."/>
            <person name="Quandt C.A."/>
            <person name="Barry K."/>
            <person name="Liu P."/>
            <person name="Grigoriev I."/>
            <person name="Longcore J.E."/>
            <person name="James T.Y."/>
        </authorList>
    </citation>
    <scope>NUCLEOTIDE SEQUENCE</scope>
    <source>
        <strain evidence="2">JEL0476</strain>
    </source>
</reference>
<dbReference type="Proteomes" id="UP001211065">
    <property type="component" value="Unassembled WGS sequence"/>
</dbReference>
<dbReference type="GO" id="GO:0006338">
    <property type="term" value="P:chromatin remodeling"/>
    <property type="evidence" value="ECO:0007669"/>
    <property type="project" value="TreeGrafter"/>
</dbReference>
<proteinExistence type="predicted"/>
<feature type="domain" description="SWIRM" evidence="1">
    <location>
        <begin position="51"/>
        <end position="117"/>
    </location>
</feature>
<dbReference type="PANTHER" id="PTHR12374:SF20">
    <property type="entry name" value="TRANSCRIPTIONAL ADAPTER 2-ALPHA"/>
    <property type="match status" value="1"/>
</dbReference>
<dbReference type="InterPro" id="IPR009057">
    <property type="entry name" value="Homeodomain-like_sf"/>
</dbReference>
<evidence type="ECO:0000313" key="3">
    <source>
        <dbReference type="Proteomes" id="UP001211065"/>
    </source>
</evidence>